<dbReference type="Proteomes" id="UP000185944">
    <property type="component" value="Unassembled WGS sequence"/>
</dbReference>
<dbReference type="SUPFAM" id="SSF48371">
    <property type="entry name" value="ARM repeat"/>
    <property type="match status" value="1"/>
</dbReference>
<dbReference type="OrthoDB" id="27187at2759"/>
<dbReference type="GO" id="GO:0007076">
    <property type="term" value="P:mitotic chromosome condensation"/>
    <property type="evidence" value="ECO:0007669"/>
    <property type="project" value="InterPro"/>
</dbReference>
<dbReference type="InterPro" id="IPR016024">
    <property type="entry name" value="ARM-type_fold"/>
</dbReference>
<keyword evidence="2" id="KW-1185">Reference proteome</keyword>
<dbReference type="RefSeq" id="XP_067543897.1">
    <property type="nucleotide sequence ID" value="XM_067688709.1"/>
</dbReference>
<comment type="caution">
    <text evidence="1">The sequence shown here is derived from an EMBL/GenBank/DDBJ whole genome shotgun (WGS) entry which is preliminary data.</text>
</comment>
<dbReference type="GeneID" id="93647641"/>
<dbReference type="Gene3D" id="1.25.10.10">
    <property type="entry name" value="Leucine-rich Repeat Variant"/>
    <property type="match status" value="1"/>
</dbReference>
<evidence type="ECO:0000313" key="2">
    <source>
        <dbReference type="Proteomes" id="UP000185944"/>
    </source>
</evidence>
<dbReference type="InterPro" id="IPR011989">
    <property type="entry name" value="ARM-like"/>
</dbReference>
<dbReference type="AlphaFoldDB" id="A0A177EBM3"/>
<dbReference type="STRING" id="1805483.A0A177EBM3"/>
<organism evidence="1 2">
    <name type="scientific">Nematocida displodere</name>
    <dbReference type="NCBI Taxonomy" id="1805483"/>
    <lineage>
        <taxon>Eukaryota</taxon>
        <taxon>Fungi</taxon>
        <taxon>Fungi incertae sedis</taxon>
        <taxon>Microsporidia</taxon>
        <taxon>Nematocida</taxon>
    </lineage>
</organism>
<dbReference type="GO" id="GO:0000796">
    <property type="term" value="C:condensin complex"/>
    <property type="evidence" value="ECO:0007669"/>
    <property type="project" value="InterPro"/>
</dbReference>
<dbReference type="PANTHER" id="PTHR14418:SF5">
    <property type="entry name" value="CONDENSIN COMPLEX SUBUNIT 3"/>
    <property type="match status" value="1"/>
</dbReference>
<evidence type="ECO:0000313" key="1">
    <source>
        <dbReference type="EMBL" id="OAG29218.1"/>
    </source>
</evidence>
<protein>
    <submittedName>
        <fullName evidence="1">Uncharacterized protein</fullName>
    </submittedName>
</protein>
<dbReference type="PANTHER" id="PTHR14418">
    <property type="entry name" value="CONDENSIN COMPLEX SUBUNIT 3-RELATED"/>
    <property type="match status" value="1"/>
</dbReference>
<accession>A0A177EBM3</accession>
<name>A0A177EBM3_9MICR</name>
<dbReference type="VEuPathDB" id="MicrosporidiaDB:NEDG_01291"/>
<gene>
    <name evidence="1" type="ORF">NEDG_01291</name>
</gene>
<dbReference type="GO" id="GO:0000793">
    <property type="term" value="C:condensed chromosome"/>
    <property type="evidence" value="ECO:0007669"/>
    <property type="project" value="TreeGrafter"/>
</dbReference>
<reference evidence="1 2" key="1">
    <citation type="submission" date="2016-02" db="EMBL/GenBank/DDBJ databases">
        <title>Discovery of a natural microsporidian pathogen with a broad tissue tropism in Caenorhabditis elegans.</title>
        <authorList>
            <person name="Luallen R.J."/>
            <person name="Reinke A.W."/>
            <person name="Tong L."/>
            <person name="Botts M.R."/>
            <person name="Felix M.-A."/>
            <person name="Troemel E.R."/>
        </authorList>
    </citation>
    <scope>NUCLEOTIDE SEQUENCE [LARGE SCALE GENOMIC DNA]</scope>
    <source>
        <strain evidence="1 2">JUm2807</strain>
    </source>
</reference>
<sequence length="732" mass="82985">MQVAELLNRAQTESVKESREVLDELEALITEDPENATGTFREFCECISVLLGCRRAEVPKSILQFTNELLKRLKHSKEGRNFTHNLIKYLVRGVDSKLKHTRTNSLILLRGCIEHLDTVSPRLWGAVKVKIGEKLFDREVSVRIHAVHIVMRYQEGLLDQNLPFFKLFKDLLRYDPSPEIRKLILSSIVMNRSTLPAIVSRASDTSEGVRMTFVSSRLGGLPWEMLTLEERSALLQALEEERSEEIRTKFLQKFGVIFEEVFEGKFERLVAGFYLENRKNHSLERLLRSLMKQHEYADGFGEEFLERSTPSLLFLMRVSLQHIDQERGRDELVLPDVAVLLKSIIDSSLALSSGDVFTGSVPFTLFSLLEYYDAFQTKERGLLIKCALYILSQDAELLPEVVSGIAGIILRACSGSHDDKMLIKALSVGRVSTQVCLGEALLLQDNFQVKDFPTVFRLIEEKAIGNLGAEDPATKNAALRLTALAAIHGNAPEKYAELLKPEVLLGSDTALLAVADLSIYFKGERGIFEWLYAHLEEEEANHSPSSDRVITKLLLSELPTPEESEFFISQVVKRFYSEETHNEDAQYLHVFFHEYFRKKPWIVFSVHNQIVSEIVHWKVFNDQILYWFGFREDKTYTEGDFLLLALSSALKAAKALVETDVSKKEAREGIQRHMDLLGKVSALPYTLTELSRAKAVELSSGLSKRTAKILPDNEIVKNLLFDLVSGKGAAPE</sequence>
<dbReference type="InterPro" id="IPR027165">
    <property type="entry name" value="CND3"/>
</dbReference>
<proteinExistence type="predicted"/>
<dbReference type="EMBL" id="LTDL01000041">
    <property type="protein sequence ID" value="OAG29218.1"/>
    <property type="molecule type" value="Genomic_DNA"/>
</dbReference>